<name>A0A6J4I0A8_9ACTN</name>
<protein>
    <submittedName>
        <fullName evidence="2">Uncharacterized protein</fullName>
    </submittedName>
</protein>
<evidence type="ECO:0000256" key="1">
    <source>
        <dbReference type="SAM" id="MobiDB-lite"/>
    </source>
</evidence>
<accession>A0A6J4I0A8</accession>
<feature type="non-terminal residue" evidence="2">
    <location>
        <position position="1"/>
    </location>
</feature>
<reference evidence="2" key="1">
    <citation type="submission" date="2020-02" db="EMBL/GenBank/DDBJ databases">
        <authorList>
            <person name="Meier V. D."/>
        </authorList>
    </citation>
    <scope>NUCLEOTIDE SEQUENCE</scope>
    <source>
        <strain evidence="2">AVDCRST_MAG52</strain>
    </source>
</reference>
<feature type="non-terminal residue" evidence="2">
    <location>
        <position position="70"/>
    </location>
</feature>
<gene>
    <name evidence="2" type="ORF">AVDCRST_MAG52-1561</name>
</gene>
<sequence>ARGWTLVPGDPVSALPPRSARSHRSDRAGGVHRRLAAHRALTVGHGAGGGGRGLRRCEGVAARAARPVLL</sequence>
<proteinExistence type="predicted"/>
<feature type="region of interest" description="Disordered" evidence="1">
    <location>
        <begin position="1"/>
        <end position="30"/>
    </location>
</feature>
<dbReference type="EMBL" id="CADCTN010000094">
    <property type="protein sequence ID" value="CAA9237972.1"/>
    <property type="molecule type" value="Genomic_DNA"/>
</dbReference>
<organism evidence="2">
    <name type="scientific">uncultured Blastococcus sp</name>
    <dbReference type="NCBI Taxonomy" id="217144"/>
    <lineage>
        <taxon>Bacteria</taxon>
        <taxon>Bacillati</taxon>
        <taxon>Actinomycetota</taxon>
        <taxon>Actinomycetes</taxon>
        <taxon>Geodermatophilales</taxon>
        <taxon>Geodermatophilaceae</taxon>
        <taxon>Blastococcus</taxon>
        <taxon>environmental samples</taxon>
    </lineage>
</organism>
<dbReference type="AlphaFoldDB" id="A0A6J4I0A8"/>
<evidence type="ECO:0000313" key="2">
    <source>
        <dbReference type="EMBL" id="CAA9237972.1"/>
    </source>
</evidence>